<evidence type="ECO:0000313" key="3">
    <source>
        <dbReference type="EMBL" id="KAK0421595.1"/>
    </source>
</evidence>
<evidence type="ECO:0000313" key="4">
    <source>
        <dbReference type="Proteomes" id="UP001175226"/>
    </source>
</evidence>
<dbReference type="Proteomes" id="UP001175226">
    <property type="component" value="Unassembled WGS sequence"/>
</dbReference>
<sequence>MTQFMVAMLLLLVITSARCKAPTHSHGWYKAISPPRTTAPHRDGLASHSQSVFTSNVAPNVLEHCLPLDKTAGTPWEIFHRLNEMEVEDYFVDRAKKHLKWRRCSGHGMTVLNVFEDLPFVDYDFTQLNERYWTWDDAVIDKADAVRVRVALVPT</sequence>
<dbReference type="EMBL" id="JAUEPT010000437">
    <property type="protein sequence ID" value="KAK0421595.1"/>
    <property type="molecule type" value="Genomic_DNA"/>
</dbReference>
<keyword evidence="1" id="KW-0732">Signal</keyword>
<evidence type="ECO:0000259" key="2">
    <source>
        <dbReference type="Pfam" id="PF13204"/>
    </source>
</evidence>
<reference evidence="3" key="1">
    <citation type="submission" date="2023-06" db="EMBL/GenBank/DDBJ databases">
        <authorList>
            <consortium name="Lawrence Berkeley National Laboratory"/>
            <person name="Ahrendt S."/>
            <person name="Sahu N."/>
            <person name="Indic B."/>
            <person name="Wong-Bajracharya J."/>
            <person name="Merenyi Z."/>
            <person name="Ke H.-M."/>
            <person name="Monk M."/>
            <person name="Kocsube S."/>
            <person name="Drula E."/>
            <person name="Lipzen A."/>
            <person name="Balint B."/>
            <person name="Henrissat B."/>
            <person name="Andreopoulos B."/>
            <person name="Martin F.M."/>
            <person name="Harder C.B."/>
            <person name="Rigling D."/>
            <person name="Ford K.L."/>
            <person name="Foster G.D."/>
            <person name="Pangilinan J."/>
            <person name="Papanicolaou A."/>
            <person name="Barry K."/>
            <person name="LaButti K."/>
            <person name="Viragh M."/>
            <person name="Koriabine M."/>
            <person name="Yan M."/>
            <person name="Riley R."/>
            <person name="Champramary S."/>
            <person name="Plett K.L."/>
            <person name="Tsai I.J."/>
            <person name="Slot J."/>
            <person name="Sipos G."/>
            <person name="Plett J."/>
            <person name="Nagy L.G."/>
            <person name="Grigoriev I.V."/>
        </authorList>
    </citation>
    <scope>NUCLEOTIDE SEQUENCE</scope>
    <source>
        <strain evidence="3">FPL87.14</strain>
    </source>
</reference>
<gene>
    <name evidence="3" type="ORF">EV421DRAFT_1916378</name>
</gene>
<feature type="domain" description="Apiosidase-like catalytic" evidence="2">
    <location>
        <begin position="72"/>
        <end position="155"/>
    </location>
</feature>
<dbReference type="Gene3D" id="3.20.20.80">
    <property type="entry name" value="Glycosidases"/>
    <property type="match status" value="1"/>
</dbReference>
<organism evidence="3 4">
    <name type="scientific">Armillaria borealis</name>
    <dbReference type="NCBI Taxonomy" id="47425"/>
    <lineage>
        <taxon>Eukaryota</taxon>
        <taxon>Fungi</taxon>
        <taxon>Dikarya</taxon>
        <taxon>Basidiomycota</taxon>
        <taxon>Agaricomycotina</taxon>
        <taxon>Agaricomycetes</taxon>
        <taxon>Agaricomycetidae</taxon>
        <taxon>Agaricales</taxon>
        <taxon>Marasmiineae</taxon>
        <taxon>Physalacriaceae</taxon>
        <taxon>Armillaria</taxon>
    </lineage>
</organism>
<comment type="caution">
    <text evidence="3">The sequence shown here is derived from an EMBL/GenBank/DDBJ whole genome shotgun (WGS) entry which is preliminary data.</text>
</comment>
<name>A0AA39M5S9_9AGAR</name>
<dbReference type="InterPro" id="IPR025277">
    <property type="entry name" value="Apiosidase-like_cat_dom"/>
</dbReference>
<protein>
    <recommendedName>
        <fullName evidence="2">Apiosidase-like catalytic domain-containing protein</fullName>
    </recommendedName>
</protein>
<proteinExistence type="predicted"/>
<dbReference type="AlphaFoldDB" id="A0AA39M5S9"/>
<feature type="chain" id="PRO_5041463325" description="Apiosidase-like catalytic domain-containing protein" evidence="1">
    <location>
        <begin position="20"/>
        <end position="155"/>
    </location>
</feature>
<accession>A0AA39M5S9</accession>
<evidence type="ECO:0000256" key="1">
    <source>
        <dbReference type="SAM" id="SignalP"/>
    </source>
</evidence>
<dbReference type="Pfam" id="PF13204">
    <property type="entry name" value="Apiosidase"/>
    <property type="match status" value="1"/>
</dbReference>
<feature type="signal peptide" evidence="1">
    <location>
        <begin position="1"/>
        <end position="19"/>
    </location>
</feature>
<keyword evidence="4" id="KW-1185">Reference proteome</keyword>